<evidence type="ECO:0000313" key="2">
    <source>
        <dbReference type="Proteomes" id="UP000297716"/>
    </source>
</evidence>
<name>A0A4Z0YW61_9PEZI</name>
<dbReference type="EMBL" id="SKBN01000095">
    <property type="protein sequence ID" value="TGJ83410.1"/>
    <property type="molecule type" value="Genomic_DNA"/>
</dbReference>
<organism evidence="1 2">
    <name type="scientific">Xylaria hypoxylon</name>
    <dbReference type="NCBI Taxonomy" id="37992"/>
    <lineage>
        <taxon>Eukaryota</taxon>
        <taxon>Fungi</taxon>
        <taxon>Dikarya</taxon>
        <taxon>Ascomycota</taxon>
        <taxon>Pezizomycotina</taxon>
        <taxon>Sordariomycetes</taxon>
        <taxon>Xylariomycetidae</taxon>
        <taxon>Xylariales</taxon>
        <taxon>Xylariaceae</taxon>
        <taxon>Xylaria</taxon>
    </lineage>
</organism>
<accession>A0A4Z0YW61</accession>
<dbReference type="OrthoDB" id="416217at2759"/>
<keyword evidence="2" id="KW-1185">Reference proteome</keyword>
<evidence type="ECO:0008006" key="3">
    <source>
        <dbReference type="Google" id="ProtNLM"/>
    </source>
</evidence>
<protein>
    <recommendedName>
        <fullName evidence="3">Transcription factor domain-containing protein</fullName>
    </recommendedName>
</protein>
<comment type="caution">
    <text evidence="1">The sequence shown here is derived from an EMBL/GenBank/DDBJ whole genome shotgun (WGS) entry which is preliminary data.</text>
</comment>
<dbReference type="STRING" id="37992.A0A4Z0YW61"/>
<dbReference type="Proteomes" id="UP000297716">
    <property type="component" value="Unassembled WGS sequence"/>
</dbReference>
<dbReference type="AlphaFoldDB" id="A0A4Z0YW61"/>
<proteinExistence type="predicted"/>
<sequence length="299" mass="33916">MNAILCIAARHLTVIHPDDPTYRTAAASHLCRASSGLRGELSRGGTSIHFDAFLATSILFYYDTWTNADYFLPREEDERVPDAWTDRVFGFSYSLKKTLLTGFKRPWEQPSVFRQSLTKNPGDEIAAAFQISPDRLAEYEDFFSYHRPLSLEMLNNPPANAVDEDQINPGFGLGHVFQTQVALDPAEDAYVPVVRQLCLILPFLSQDQFPDSTSNPDPSSMLPLLAKFILSFPLLGWGAFPSLIERGDSHALFLLYHFYRAARILLSHKDWWWAHKRAVVAEGVLRERLINEITNQIEA</sequence>
<reference evidence="1 2" key="1">
    <citation type="submission" date="2019-03" db="EMBL/GenBank/DDBJ databases">
        <title>Draft genome sequence of Xylaria hypoxylon DSM 108379, a ubiquitous saprotrophic-parasitic fungi on hardwood.</title>
        <authorList>
            <person name="Buettner E."/>
            <person name="Leonhardt S."/>
            <person name="Gebauer A.M."/>
            <person name="Liers C."/>
            <person name="Hofrichter M."/>
            <person name="Kellner H."/>
        </authorList>
    </citation>
    <scope>NUCLEOTIDE SEQUENCE [LARGE SCALE GENOMIC DNA]</scope>
    <source>
        <strain evidence="1 2">DSM 108379</strain>
    </source>
</reference>
<evidence type="ECO:0000313" key="1">
    <source>
        <dbReference type="EMBL" id="TGJ83410.1"/>
    </source>
</evidence>
<gene>
    <name evidence="1" type="ORF">E0Z10_g5350</name>
</gene>